<dbReference type="PANTHER" id="PTHR45947:SF3">
    <property type="entry name" value="SULFOQUINOVOSYL TRANSFERASE SQD2"/>
    <property type="match status" value="1"/>
</dbReference>
<name>A0A7T5UIA1_9BACT</name>
<accession>A0A7T5UIA1</accession>
<evidence type="ECO:0000259" key="2">
    <source>
        <dbReference type="Pfam" id="PF13579"/>
    </source>
</evidence>
<organism evidence="3 4">
    <name type="scientific">Micavibrio aeruginosavorus</name>
    <dbReference type="NCBI Taxonomy" id="349221"/>
    <lineage>
        <taxon>Bacteria</taxon>
        <taxon>Pseudomonadati</taxon>
        <taxon>Bdellovibrionota</taxon>
        <taxon>Bdellovibrionia</taxon>
        <taxon>Bdellovibrionales</taxon>
        <taxon>Pseudobdellovibrionaceae</taxon>
        <taxon>Micavibrio</taxon>
    </lineage>
</organism>
<feature type="region of interest" description="Disordered" evidence="1">
    <location>
        <begin position="428"/>
        <end position="450"/>
    </location>
</feature>
<dbReference type="GO" id="GO:0016758">
    <property type="term" value="F:hexosyltransferase activity"/>
    <property type="evidence" value="ECO:0007669"/>
    <property type="project" value="TreeGrafter"/>
</dbReference>
<dbReference type="CDD" id="cd03794">
    <property type="entry name" value="GT4_WbuB-like"/>
    <property type="match status" value="1"/>
</dbReference>
<evidence type="ECO:0000256" key="1">
    <source>
        <dbReference type="SAM" id="MobiDB-lite"/>
    </source>
</evidence>
<dbReference type="EMBL" id="CP066681">
    <property type="protein sequence ID" value="QQG36786.1"/>
    <property type="molecule type" value="Genomic_DNA"/>
</dbReference>
<dbReference type="InterPro" id="IPR050194">
    <property type="entry name" value="Glycosyltransferase_grp1"/>
</dbReference>
<dbReference type="Proteomes" id="UP000595362">
    <property type="component" value="Chromosome"/>
</dbReference>
<dbReference type="Pfam" id="PF13579">
    <property type="entry name" value="Glyco_trans_4_4"/>
    <property type="match status" value="1"/>
</dbReference>
<feature type="compositionally biased region" description="Polar residues" evidence="1">
    <location>
        <begin position="429"/>
        <end position="442"/>
    </location>
</feature>
<evidence type="ECO:0000313" key="3">
    <source>
        <dbReference type="EMBL" id="QQG36786.1"/>
    </source>
</evidence>
<dbReference type="PANTHER" id="PTHR45947">
    <property type="entry name" value="SULFOQUINOVOSYL TRANSFERASE SQD2"/>
    <property type="match status" value="1"/>
</dbReference>
<sequence>MQKPSVVFFNRVYPPARGASGRVLRDLARGFVRDGWSVTIITTGAEAAREKDGAIRIIRVKAPVKKKLLGAYLNVWLRMWWAGMGMPRADLVVTMTDPPLMVIAGDMMARAHKCRHIHWCQDLYPDVLPALGIKISERLMDFFRVRSRRAMKNADRVVVIGRCMARHLVRTGLEARKITLIPNWPDLELVAPDPRTRRPMSGRAAFRAANDGRTAHELVKPFEALFQDKDPRFRVLYSGTIGRAHPVQAIIEAAQILAKEHPEIEFVFVGDGPGFERLAQERARRSLDNVRLMPFQPAARLRELMESGDVHLISMREDSSGFIVPCKLYSALAVARPAILLGPQTSEVARVIDDFQAGTVVPQGDARKLAQAILRYRLDGDEWFAAHEGARRASRVFVPHEAINAWISRARDVCGIARPVRPVRRMAVHSTSMPVRPSSQKSAVEMRRSA</sequence>
<keyword evidence="3" id="KW-0808">Transferase</keyword>
<dbReference type="Gene3D" id="3.40.50.2000">
    <property type="entry name" value="Glycogen Phosphorylase B"/>
    <property type="match status" value="2"/>
</dbReference>
<evidence type="ECO:0000313" key="4">
    <source>
        <dbReference type="Proteomes" id="UP000595362"/>
    </source>
</evidence>
<dbReference type="SUPFAM" id="SSF53756">
    <property type="entry name" value="UDP-Glycosyltransferase/glycogen phosphorylase"/>
    <property type="match status" value="1"/>
</dbReference>
<gene>
    <name evidence="3" type="ORF">HYS17_03150</name>
</gene>
<dbReference type="Pfam" id="PF13692">
    <property type="entry name" value="Glyco_trans_1_4"/>
    <property type="match status" value="1"/>
</dbReference>
<reference evidence="3 4" key="1">
    <citation type="submission" date="2020-07" db="EMBL/GenBank/DDBJ databases">
        <title>Huge and variable diversity of episymbiotic CPR bacteria and DPANN archaea in groundwater ecosystems.</title>
        <authorList>
            <person name="He C.Y."/>
            <person name="Keren R."/>
            <person name="Whittaker M."/>
            <person name="Farag I.F."/>
            <person name="Doudna J."/>
            <person name="Cate J.H.D."/>
            <person name="Banfield J.F."/>
        </authorList>
    </citation>
    <scope>NUCLEOTIDE SEQUENCE [LARGE SCALE GENOMIC DNA]</scope>
    <source>
        <strain evidence="3">NC_groundwater_70_Ag_B-0.1um_54_66</strain>
    </source>
</reference>
<dbReference type="InterPro" id="IPR028098">
    <property type="entry name" value="Glyco_trans_4-like_N"/>
</dbReference>
<protein>
    <submittedName>
        <fullName evidence="3">Glycosyltransferase family 4 protein</fullName>
    </submittedName>
</protein>
<feature type="domain" description="Glycosyltransferase subfamily 4-like N-terminal" evidence="2">
    <location>
        <begin position="19"/>
        <end position="184"/>
    </location>
</feature>
<proteinExistence type="predicted"/>
<dbReference type="AlphaFoldDB" id="A0A7T5UIA1"/>